<evidence type="ECO:0000256" key="3">
    <source>
        <dbReference type="ARBA" id="ARBA00022768"/>
    </source>
</evidence>
<dbReference type="EMBL" id="JACRSP010000001">
    <property type="protein sequence ID" value="MBC8535653.1"/>
    <property type="molecule type" value="Genomic_DNA"/>
</dbReference>
<dbReference type="FunFam" id="1.10.286.20:FF:000001">
    <property type="entry name" value="Elongation factor Ts"/>
    <property type="match status" value="1"/>
</dbReference>
<feature type="domain" description="Translation elongation factor EFTs/EF1B dimerisation" evidence="9">
    <location>
        <begin position="72"/>
        <end position="286"/>
    </location>
</feature>
<dbReference type="PANTHER" id="PTHR11741">
    <property type="entry name" value="ELONGATION FACTOR TS"/>
    <property type="match status" value="1"/>
</dbReference>
<organism evidence="10 11">
    <name type="scientific">Feifania hominis</name>
    <dbReference type="NCBI Taxonomy" id="2763660"/>
    <lineage>
        <taxon>Bacteria</taxon>
        <taxon>Bacillati</taxon>
        <taxon>Bacillota</taxon>
        <taxon>Clostridia</taxon>
        <taxon>Eubacteriales</taxon>
        <taxon>Feifaniaceae</taxon>
        <taxon>Feifania</taxon>
    </lineage>
</organism>
<dbReference type="RefSeq" id="WP_249299383.1">
    <property type="nucleotide sequence ID" value="NZ_JACRSP010000001.1"/>
</dbReference>
<dbReference type="HAMAP" id="MF_00050">
    <property type="entry name" value="EF_Ts"/>
    <property type="match status" value="1"/>
</dbReference>
<comment type="subcellular location">
    <subcellularLocation>
        <location evidence="6 8">Cytoplasm</location>
    </subcellularLocation>
</comment>
<dbReference type="CDD" id="cd14275">
    <property type="entry name" value="UBA_EF-Ts"/>
    <property type="match status" value="1"/>
</dbReference>
<evidence type="ECO:0000256" key="6">
    <source>
        <dbReference type="HAMAP-Rule" id="MF_00050"/>
    </source>
</evidence>
<dbReference type="SUPFAM" id="SSF46934">
    <property type="entry name" value="UBA-like"/>
    <property type="match status" value="1"/>
</dbReference>
<evidence type="ECO:0000313" key="10">
    <source>
        <dbReference type="EMBL" id="MBC8535653.1"/>
    </source>
</evidence>
<evidence type="ECO:0000256" key="2">
    <source>
        <dbReference type="ARBA" id="ARBA00016956"/>
    </source>
</evidence>
<keyword evidence="3 6" id="KW-0251">Elongation factor</keyword>
<dbReference type="InterPro" id="IPR014039">
    <property type="entry name" value="Transl_elong_EFTs/EF1B_dimer"/>
</dbReference>
<dbReference type="Proteomes" id="UP000620366">
    <property type="component" value="Unassembled WGS sequence"/>
</dbReference>
<name>A0A926HTU4_9FIRM</name>
<dbReference type="GO" id="GO:0005737">
    <property type="term" value="C:cytoplasm"/>
    <property type="evidence" value="ECO:0007669"/>
    <property type="project" value="UniProtKB-SubCell"/>
</dbReference>
<evidence type="ECO:0000313" key="11">
    <source>
        <dbReference type="Proteomes" id="UP000620366"/>
    </source>
</evidence>
<comment type="function">
    <text evidence="5 6 7">Associates with the EF-Tu.GDP complex and induces the exchange of GDP to GTP. It remains bound to the aminoacyl-tRNA.EF-Tu.GTP complex up to the GTP hydrolysis stage on the ribosome.</text>
</comment>
<keyword evidence="4 6" id="KW-0648">Protein biosynthesis</keyword>
<comment type="caution">
    <text evidence="10">The sequence shown here is derived from an EMBL/GenBank/DDBJ whole genome shotgun (WGS) entry which is preliminary data.</text>
</comment>
<dbReference type="InterPro" id="IPR009060">
    <property type="entry name" value="UBA-like_sf"/>
</dbReference>
<sequence>MAFTAKDVQALREKTGCGMMDCKKALTETNGDMEKAVEFLREKGLAAAAKKASRIAAEGLVCAYIDDAAKIGVLVEVNSETDFVAKNADFKAFVEGCAVTIAKNRPADVDALLAVKFDGSDLTVADVLREKVLVIGENLKIRRFQIFDGNLVSYIHGGGKIGVIVKFHVDDAVFATDAFKAYGKDVAMQVAAANPSYTKSSEVPAEVLDKEKEILTAQAINEGKPAAIAEKMVAGRIKKYYAENCLVDQAFVKDPNMSVTQYTESKAKEFGSAIEIVSFARFEKGEGLQKREDDFAAEVAAMQK</sequence>
<dbReference type="InterPro" id="IPR001816">
    <property type="entry name" value="Transl_elong_EFTs/EF1B"/>
</dbReference>
<feature type="region of interest" description="Involved in Mg(2+) ion dislocation from EF-Tu" evidence="6">
    <location>
        <begin position="81"/>
        <end position="84"/>
    </location>
</feature>
<comment type="similarity">
    <text evidence="1 6 7">Belongs to the EF-Ts family.</text>
</comment>
<dbReference type="GO" id="GO:0003746">
    <property type="term" value="F:translation elongation factor activity"/>
    <property type="evidence" value="ECO:0007669"/>
    <property type="project" value="UniProtKB-UniRule"/>
</dbReference>
<keyword evidence="11" id="KW-1185">Reference proteome</keyword>
<dbReference type="PROSITE" id="PS01126">
    <property type="entry name" value="EF_TS_1"/>
    <property type="match status" value="1"/>
</dbReference>
<dbReference type="InterPro" id="IPR036402">
    <property type="entry name" value="EF-Ts_dimer_sf"/>
</dbReference>
<dbReference type="InterPro" id="IPR018101">
    <property type="entry name" value="Transl_elong_Ts_CS"/>
</dbReference>
<dbReference type="NCBIfam" id="TIGR00116">
    <property type="entry name" value="tsf"/>
    <property type="match status" value="1"/>
</dbReference>
<accession>A0A926HTU4</accession>
<dbReference type="Gene3D" id="1.10.8.10">
    <property type="entry name" value="DNA helicase RuvA subunit, C-terminal domain"/>
    <property type="match status" value="1"/>
</dbReference>
<dbReference type="Gene3D" id="1.10.286.20">
    <property type="match status" value="1"/>
</dbReference>
<dbReference type="PANTHER" id="PTHR11741:SF0">
    <property type="entry name" value="ELONGATION FACTOR TS, MITOCHONDRIAL"/>
    <property type="match status" value="1"/>
</dbReference>
<dbReference type="SUPFAM" id="SSF54713">
    <property type="entry name" value="Elongation factor Ts (EF-Ts), dimerisation domain"/>
    <property type="match status" value="2"/>
</dbReference>
<evidence type="ECO:0000256" key="7">
    <source>
        <dbReference type="RuleBase" id="RU000642"/>
    </source>
</evidence>
<evidence type="ECO:0000256" key="4">
    <source>
        <dbReference type="ARBA" id="ARBA00022917"/>
    </source>
</evidence>
<reference evidence="10" key="1">
    <citation type="submission" date="2020-08" db="EMBL/GenBank/DDBJ databases">
        <title>Genome public.</title>
        <authorList>
            <person name="Liu C."/>
            <person name="Sun Q."/>
        </authorList>
    </citation>
    <scope>NUCLEOTIDE SEQUENCE</scope>
    <source>
        <strain evidence="10">BX7</strain>
    </source>
</reference>
<evidence type="ECO:0000259" key="9">
    <source>
        <dbReference type="Pfam" id="PF00889"/>
    </source>
</evidence>
<keyword evidence="6" id="KW-0963">Cytoplasm</keyword>
<dbReference type="Gene3D" id="3.30.479.20">
    <property type="entry name" value="Elongation factor Ts, dimerisation domain"/>
    <property type="match status" value="2"/>
</dbReference>
<protein>
    <recommendedName>
        <fullName evidence="2 6">Elongation factor Ts</fullName>
        <shortName evidence="6">EF-Ts</shortName>
    </recommendedName>
</protein>
<dbReference type="AlphaFoldDB" id="A0A926HTU4"/>
<proteinExistence type="inferred from homology"/>
<dbReference type="Pfam" id="PF00889">
    <property type="entry name" value="EF_TS"/>
    <property type="match status" value="1"/>
</dbReference>
<gene>
    <name evidence="6" type="primary">tsf</name>
    <name evidence="10" type="ORF">H8695_02970</name>
</gene>
<dbReference type="FunFam" id="1.10.8.10:FF:000001">
    <property type="entry name" value="Elongation factor Ts"/>
    <property type="match status" value="1"/>
</dbReference>
<evidence type="ECO:0000256" key="8">
    <source>
        <dbReference type="RuleBase" id="RU000643"/>
    </source>
</evidence>
<evidence type="ECO:0000256" key="1">
    <source>
        <dbReference type="ARBA" id="ARBA00005532"/>
    </source>
</evidence>
<dbReference type="PROSITE" id="PS01127">
    <property type="entry name" value="EF_TS_2"/>
    <property type="match status" value="1"/>
</dbReference>
<evidence type="ECO:0000256" key="5">
    <source>
        <dbReference type="ARBA" id="ARBA00025453"/>
    </source>
</evidence>